<dbReference type="Proteomes" id="UP001633002">
    <property type="component" value="Unassembled WGS sequence"/>
</dbReference>
<sequence length="89" mass="9602">MGKLLSGSRSAAVGCSSSLELNNEPRVTQQVAQHGRNVFDFEYLWHLMNVSAGMLLSLSSTSMAAAFPPHSTARKLEFPGSSTVDCKEK</sequence>
<keyword evidence="2" id="KW-1185">Reference proteome</keyword>
<dbReference type="AlphaFoldDB" id="A0ABD3HGL6"/>
<evidence type="ECO:0000313" key="1">
    <source>
        <dbReference type="EMBL" id="KAL3689577.1"/>
    </source>
</evidence>
<accession>A0ABD3HGL6</accession>
<organism evidence="1 2">
    <name type="scientific">Riccia sorocarpa</name>
    <dbReference type="NCBI Taxonomy" id="122646"/>
    <lineage>
        <taxon>Eukaryota</taxon>
        <taxon>Viridiplantae</taxon>
        <taxon>Streptophyta</taxon>
        <taxon>Embryophyta</taxon>
        <taxon>Marchantiophyta</taxon>
        <taxon>Marchantiopsida</taxon>
        <taxon>Marchantiidae</taxon>
        <taxon>Marchantiales</taxon>
        <taxon>Ricciaceae</taxon>
        <taxon>Riccia</taxon>
    </lineage>
</organism>
<proteinExistence type="predicted"/>
<evidence type="ECO:0000313" key="2">
    <source>
        <dbReference type="Proteomes" id="UP001633002"/>
    </source>
</evidence>
<dbReference type="EMBL" id="JBJQOH010000004">
    <property type="protein sequence ID" value="KAL3689577.1"/>
    <property type="molecule type" value="Genomic_DNA"/>
</dbReference>
<reference evidence="1 2" key="1">
    <citation type="submission" date="2024-09" db="EMBL/GenBank/DDBJ databases">
        <title>Chromosome-scale assembly of Riccia sorocarpa.</title>
        <authorList>
            <person name="Paukszto L."/>
        </authorList>
    </citation>
    <scope>NUCLEOTIDE SEQUENCE [LARGE SCALE GENOMIC DNA]</scope>
    <source>
        <strain evidence="1">LP-2024</strain>
        <tissue evidence="1">Aerial parts of the thallus</tissue>
    </source>
</reference>
<protein>
    <submittedName>
        <fullName evidence="1">Uncharacterized protein</fullName>
    </submittedName>
</protein>
<comment type="caution">
    <text evidence="1">The sequence shown here is derived from an EMBL/GenBank/DDBJ whole genome shotgun (WGS) entry which is preliminary data.</text>
</comment>
<gene>
    <name evidence="1" type="ORF">R1sor_015886</name>
</gene>
<name>A0ABD3HGL6_9MARC</name>